<accession>A0A0C1YKJ0</accession>
<comment type="caution">
    <text evidence="2">The sequence shown here is derived from an EMBL/GenBank/DDBJ whole genome shotgun (WGS) entry which is preliminary data.</text>
</comment>
<reference evidence="2 3" key="1">
    <citation type="submission" date="2014-12" db="EMBL/GenBank/DDBJ databases">
        <title>Denitrispirillum autotrophicum gen. nov., sp. nov., Denitrifying, Facultatively Autotrophic Bacteria Isolated from Rice Paddy Soil.</title>
        <authorList>
            <person name="Ishii S."/>
            <person name="Ashida N."/>
            <person name="Ohno H."/>
            <person name="Otsuka S."/>
            <person name="Yokota A."/>
            <person name="Senoo K."/>
        </authorList>
    </citation>
    <scope>NUCLEOTIDE SEQUENCE [LARGE SCALE GENOMIC DNA]</scope>
    <source>
        <strain evidence="2 3">TSA66</strain>
    </source>
</reference>
<sequence length="101" mass="11558">MQESLQQPDDKDIHLDQIVNLAENAAETIERLRSELHRRDQRIRQLEQAEAQLRQAAQRYLRMKAQLEAQSEAKAGFAANGTIYQTFDEAFDAAYPGTVPE</sequence>
<evidence type="ECO:0000313" key="2">
    <source>
        <dbReference type="EMBL" id="KIF80992.1"/>
    </source>
</evidence>
<name>A0A0C1YKJ0_9BURK</name>
<dbReference type="STRING" id="709839.TSA66_09455"/>
<gene>
    <name evidence="2" type="ORF">TSA66_09455</name>
</gene>
<feature type="coiled-coil region" evidence="1">
    <location>
        <begin position="15"/>
        <end position="73"/>
    </location>
</feature>
<keyword evidence="3" id="KW-1185">Reference proteome</keyword>
<evidence type="ECO:0000256" key="1">
    <source>
        <dbReference type="SAM" id="Coils"/>
    </source>
</evidence>
<dbReference type="EMBL" id="JWJG01000028">
    <property type="protein sequence ID" value="KIF80992.1"/>
    <property type="molecule type" value="Genomic_DNA"/>
</dbReference>
<organism evidence="2 3">
    <name type="scientific">Noviherbaspirillum autotrophicum</name>
    <dbReference type="NCBI Taxonomy" id="709839"/>
    <lineage>
        <taxon>Bacteria</taxon>
        <taxon>Pseudomonadati</taxon>
        <taxon>Pseudomonadota</taxon>
        <taxon>Betaproteobacteria</taxon>
        <taxon>Burkholderiales</taxon>
        <taxon>Oxalobacteraceae</taxon>
        <taxon>Noviherbaspirillum</taxon>
    </lineage>
</organism>
<evidence type="ECO:0000313" key="3">
    <source>
        <dbReference type="Proteomes" id="UP000031572"/>
    </source>
</evidence>
<proteinExistence type="predicted"/>
<protein>
    <submittedName>
        <fullName evidence="2">Uncharacterized protein</fullName>
    </submittedName>
</protein>
<dbReference type="AlphaFoldDB" id="A0A0C1YKJ0"/>
<keyword evidence="1" id="KW-0175">Coiled coil</keyword>
<dbReference type="Proteomes" id="UP000031572">
    <property type="component" value="Unassembled WGS sequence"/>
</dbReference>